<evidence type="ECO:0000313" key="1">
    <source>
        <dbReference type="Proteomes" id="UP000095283"/>
    </source>
</evidence>
<dbReference type="Proteomes" id="UP000095283">
    <property type="component" value="Unplaced"/>
</dbReference>
<sequence length="123" mass="13903">MSLVQVQRSPSPSIGDETESLVRYRFFYIYLESDSVLIQLISKDFDDSRCSSRNRSISECYFAVRGAAVVLPHSDNSPTCSHGSAQGAEIESHLQLMLRLLRPQDTMNMAVRLQTQNWSCITI</sequence>
<dbReference type="AlphaFoldDB" id="A0A1I7XAW5"/>
<dbReference type="GO" id="GO:0003779">
    <property type="term" value="F:actin binding"/>
    <property type="evidence" value="ECO:0007669"/>
    <property type="project" value="InterPro"/>
</dbReference>
<dbReference type="WBParaSite" id="Hba_14585">
    <property type="protein sequence ID" value="Hba_14585"/>
    <property type="gene ID" value="Hba_14585"/>
</dbReference>
<evidence type="ECO:0000313" key="2">
    <source>
        <dbReference type="WBParaSite" id="Hba_14585"/>
    </source>
</evidence>
<dbReference type="GO" id="GO:0030837">
    <property type="term" value="P:negative regulation of actin filament polymerization"/>
    <property type="evidence" value="ECO:0007669"/>
    <property type="project" value="InterPro"/>
</dbReference>
<dbReference type="GO" id="GO:0016791">
    <property type="term" value="F:phosphatase activity"/>
    <property type="evidence" value="ECO:0007669"/>
    <property type="project" value="InterPro"/>
</dbReference>
<protein>
    <submittedName>
        <fullName evidence="2">Uncharacterized protein</fullName>
    </submittedName>
</protein>
<dbReference type="PANTHER" id="PTHR45864:SF2">
    <property type="entry name" value="PROTEIN PHOSPHATASE SLINGSHOT"/>
    <property type="match status" value="1"/>
</dbReference>
<keyword evidence="1" id="KW-1185">Reference proteome</keyword>
<proteinExistence type="predicted"/>
<name>A0A1I7XAW5_HETBA</name>
<dbReference type="InterPro" id="IPR043587">
    <property type="entry name" value="Phosphatase_SSH-like"/>
</dbReference>
<reference evidence="2" key="1">
    <citation type="submission" date="2016-11" db="UniProtKB">
        <authorList>
            <consortium name="WormBaseParasite"/>
        </authorList>
    </citation>
    <scope>IDENTIFICATION</scope>
</reference>
<organism evidence="1 2">
    <name type="scientific">Heterorhabditis bacteriophora</name>
    <name type="common">Entomopathogenic nematode worm</name>
    <dbReference type="NCBI Taxonomy" id="37862"/>
    <lineage>
        <taxon>Eukaryota</taxon>
        <taxon>Metazoa</taxon>
        <taxon>Ecdysozoa</taxon>
        <taxon>Nematoda</taxon>
        <taxon>Chromadorea</taxon>
        <taxon>Rhabditida</taxon>
        <taxon>Rhabditina</taxon>
        <taxon>Rhabditomorpha</taxon>
        <taxon>Strongyloidea</taxon>
        <taxon>Heterorhabditidae</taxon>
        <taxon>Heterorhabditis</taxon>
    </lineage>
</organism>
<dbReference type="PANTHER" id="PTHR45864">
    <property type="entry name" value="SLINGSHOT PROTEIN PHOSPHATASE HOMOLOG"/>
    <property type="match status" value="1"/>
</dbReference>
<accession>A0A1I7XAW5</accession>